<evidence type="ECO:0000256" key="8">
    <source>
        <dbReference type="RuleBase" id="RU364068"/>
    </source>
</evidence>
<comment type="catalytic activity">
    <reaction evidence="1 8">
        <text>a myo-inositol phosphate + H2O = myo-inositol + phosphate</text>
        <dbReference type="Rhea" id="RHEA:24056"/>
        <dbReference type="ChEBI" id="CHEBI:15377"/>
        <dbReference type="ChEBI" id="CHEBI:17268"/>
        <dbReference type="ChEBI" id="CHEBI:43474"/>
        <dbReference type="ChEBI" id="CHEBI:84139"/>
        <dbReference type="EC" id="3.1.3.25"/>
    </reaction>
</comment>
<dbReference type="GO" id="GO:0007165">
    <property type="term" value="P:signal transduction"/>
    <property type="evidence" value="ECO:0007669"/>
    <property type="project" value="TreeGrafter"/>
</dbReference>
<dbReference type="GO" id="GO:0006020">
    <property type="term" value="P:inositol metabolic process"/>
    <property type="evidence" value="ECO:0007669"/>
    <property type="project" value="TreeGrafter"/>
</dbReference>
<reference evidence="9" key="1">
    <citation type="journal article" date="2022" name="bioRxiv">
        <title>Thiovibrio frasassiensisgen. nov., sp. nov., an autotrophic, elemental sulfur disproportionating bacterium isolated from sulfidic karst sediment, and proposal of Thiovibrionaceae fam. nov.</title>
        <authorList>
            <person name="Aronson H."/>
            <person name="Thomas C."/>
            <person name="Bhattacharyya M."/>
            <person name="Eckstein S."/>
            <person name="Jensen S."/>
            <person name="Barco R."/>
            <person name="Macalady J."/>
            <person name="Amend J."/>
        </authorList>
    </citation>
    <scope>NUCLEOTIDE SEQUENCE</scope>
    <source>
        <strain evidence="9">RS19-109</strain>
    </source>
</reference>
<dbReference type="RefSeq" id="WP_307632733.1">
    <property type="nucleotide sequence ID" value="NZ_JAPHEH010000001.1"/>
</dbReference>
<dbReference type="AlphaFoldDB" id="A0A9X4MG31"/>
<dbReference type="EMBL" id="JAPHEH010000001">
    <property type="protein sequence ID" value="MDG4475758.1"/>
    <property type="molecule type" value="Genomic_DNA"/>
</dbReference>
<comment type="cofactor">
    <cofactor evidence="2 7 8">
        <name>Mg(2+)</name>
        <dbReference type="ChEBI" id="CHEBI:18420"/>
    </cofactor>
</comment>
<keyword evidence="6 7" id="KW-0460">Magnesium</keyword>
<dbReference type="FunFam" id="3.30.540.10:FF:000003">
    <property type="entry name" value="Inositol-1-monophosphatase"/>
    <property type="match status" value="1"/>
</dbReference>
<comment type="caution">
    <text evidence="9">The sequence shown here is derived from an EMBL/GenBank/DDBJ whole genome shotgun (WGS) entry which is preliminary data.</text>
</comment>
<dbReference type="PROSITE" id="PS00629">
    <property type="entry name" value="IMP_1"/>
    <property type="match status" value="1"/>
</dbReference>
<feature type="binding site" evidence="7">
    <location>
        <position position="89"/>
    </location>
    <ligand>
        <name>Mg(2+)</name>
        <dbReference type="ChEBI" id="CHEBI:18420"/>
        <label>1</label>
        <note>catalytic</note>
    </ligand>
</feature>
<dbReference type="PRINTS" id="PR00377">
    <property type="entry name" value="IMPHPHTASES"/>
</dbReference>
<dbReference type="PROSITE" id="PS00630">
    <property type="entry name" value="IMP_2"/>
    <property type="match status" value="1"/>
</dbReference>
<evidence type="ECO:0000256" key="6">
    <source>
        <dbReference type="ARBA" id="ARBA00022842"/>
    </source>
</evidence>
<dbReference type="GO" id="GO:0046872">
    <property type="term" value="F:metal ion binding"/>
    <property type="evidence" value="ECO:0007669"/>
    <property type="project" value="UniProtKB-KW"/>
</dbReference>
<dbReference type="InterPro" id="IPR000760">
    <property type="entry name" value="Inositol_monophosphatase-like"/>
</dbReference>
<dbReference type="InterPro" id="IPR020550">
    <property type="entry name" value="Inositol_monophosphatase_CS"/>
</dbReference>
<keyword evidence="4 7" id="KW-0479">Metal-binding</keyword>
<evidence type="ECO:0000256" key="2">
    <source>
        <dbReference type="ARBA" id="ARBA00001946"/>
    </source>
</evidence>
<dbReference type="PANTHER" id="PTHR20854:SF4">
    <property type="entry name" value="INOSITOL-1-MONOPHOSPHATASE-RELATED"/>
    <property type="match status" value="1"/>
</dbReference>
<dbReference type="Gene3D" id="3.40.190.80">
    <property type="match status" value="1"/>
</dbReference>
<comment type="similarity">
    <text evidence="3 8">Belongs to the inositol monophosphatase superfamily.</text>
</comment>
<keyword evidence="5 8" id="KW-0378">Hydrolase</keyword>
<reference evidence="9" key="2">
    <citation type="submission" date="2022-10" db="EMBL/GenBank/DDBJ databases">
        <authorList>
            <person name="Aronson H.S."/>
        </authorList>
    </citation>
    <scope>NUCLEOTIDE SEQUENCE</scope>
    <source>
        <strain evidence="9">RS19-109</strain>
    </source>
</reference>
<feature type="binding site" evidence="7">
    <location>
        <position position="107"/>
    </location>
    <ligand>
        <name>Mg(2+)</name>
        <dbReference type="ChEBI" id="CHEBI:18420"/>
        <label>1</label>
        <note>catalytic</note>
    </ligand>
</feature>
<dbReference type="Gene3D" id="3.30.540.10">
    <property type="entry name" value="Fructose-1,6-Bisphosphatase, subunit A, domain 1"/>
    <property type="match status" value="1"/>
</dbReference>
<dbReference type="InterPro" id="IPR033942">
    <property type="entry name" value="IMPase"/>
</dbReference>
<dbReference type="PANTHER" id="PTHR20854">
    <property type="entry name" value="INOSITOL MONOPHOSPHATASE"/>
    <property type="match status" value="1"/>
</dbReference>
<sequence length="288" mass="30970">MAGISREGDEERIGPCLAGCKDPALKEILRTAVQAALAGGEVLRGLYDQPHRITHKGAIDLVTEADVASEQIVLEMLRQAGGGIGFLAEESHSSYENIPPGPVWVIDPLDGTTNFAHNFPFFAVSIAYCEGTVSKVGVVYAPMQDELFCACQGSGAWLNGRRIHVSDASTLQDSLLATGFPYAIEQEIEGVMAVLKRMLLRSRGVRRIGAAAIDLAYLASGRTDGFWEINLKPWDTAAGMLLVSEAGGRLTTYDGKEYTPYIPEVVASNGKIHGELVGQLLDFTRESA</sequence>
<dbReference type="PRINTS" id="PR01959">
    <property type="entry name" value="SBIMPHPHTASE"/>
</dbReference>
<dbReference type="EC" id="3.1.3.25" evidence="8"/>
<feature type="binding site" evidence="7">
    <location>
        <position position="109"/>
    </location>
    <ligand>
        <name>Mg(2+)</name>
        <dbReference type="ChEBI" id="CHEBI:18420"/>
        <label>1</label>
        <note>catalytic</note>
    </ligand>
</feature>
<dbReference type="InterPro" id="IPR020583">
    <property type="entry name" value="Inositol_monoP_metal-BS"/>
</dbReference>
<feature type="binding site" evidence="7">
    <location>
        <position position="235"/>
    </location>
    <ligand>
        <name>Mg(2+)</name>
        <dbReference type="ChEBI" id="CHEBI:18420"/>
        <label>1</label>
        <note>catalytic</note>
    </ligand>
</feature>
<feature type="binding site" evidence="7">
    <location>
        <position position="110"/>
    </location>
    <ligand>
        <name>Mg(2+)</name>
        <dbReference type="ChEBI" id="CHEBI:18420"/>
        <label>1</label>
        <note>catalytic</note>
    </ligand>
</feature>
<evidence type="ECO:0000313" key="10">
    <source>
        <dbReference type="Proteomes" id="UP001154240"/>
    </source>
</evidence>
<dbReference type="Pfam" id="PF00459">
    <property type="entry name" value="Inositol_P"/>
    <property type="match status" value="1"/>
</dbReference>
<proteinExistence type="inferred from homology"/>
<evidence type="ECO:0000256" key="5">
    <source>
        <dbReference type="ARBA" id="ARBA00022801"/>
    </source>
</evidence>
<accession>A0A9X4MG31</accession>
<evidence type="ECO:0000256" key="3">
    <source>
        <dbReference type="ARBA" id="ARBA00009759"/>
    </source>
</evidence>
<keyword evidence="10" id="KW-1185">Reference proteome</keyword>
<dbReference type="SUPFAM" id="SSF56655">
    <property type="entry name" value="Carbohydrate phosphatase"/>
    <property type="match status" value="1"/>
</dbReference>
<name>A0A9X4MG31_9BACT</name>
<evidence type="ECO:0000256" key="1">
    <source>
        <dbReference type="ARBA" id="ARBA00001033"/>
    </source>
</evidence>
<evidence type="ECO:0000256" key="7">
    <source>
        <dbReference type="PIRSR" id="PIRSR600760-2"/>
    </source>
</evidence>
<organism evidence="9 10">
    <name type="scientific">Thiovibrio frasassiensis</name>
    <dbReference type="NCBI Taxonomy" id="2984131"/>
    <lineage>
        <taxon>Bacteria</taxon>
        <taxon>Pseudomonadati</taxon>
        <taxon>Thermodesulfobacteriota</taxon>
        <taxon>Desulfobulbia</taxon>
        <taxon>Desulfobulbales</taxon>
        <taxon>Thiovibrionaceae</taxon>
        <taxon>Thiovibrio</taxon>
    </lineage>
</organism>
<evidence type="ECO:0000256" key="4">
    <source>
        <dbReference type="ARBA" id="ARBA00022723"/>
    </source>
</evidence>
<gene>
    <name evidence="9" type="ORF">OLX77_06240</name>
</gene>
<dbReference type="CDD" id="cd01639">
    <property type="entry name" value="IMPase"/>
    <property type="match status" value="1"/>
</dbReference>
<dbReference type="GO" id="GO:0046854">
    <property type="term" value="P:phosphatidylinositol phosphate biosynthetic process"/>
    <property type="evidence" value="ECO:0007669"/>
    <property type="project" value="InterPro"/>
</dbReference>
<evidence type="ECO:0000313" key="9">
    <source>
        <dbReference type="EMBL" id="MDG4475758.1"/>
    </source>
</evidence>
<dbReference type="InterPro" id="IPR022337">
    <property type="entry name" value="Inositol_monophosphatase_SuhB"/>
</dbReference>
<dbReference type="Proteomes" id="UP001154240">
    <property type="component" value="Unassembled WGS sequence"/>
</dbReference>
<dbReference type="GO" id="GO:0008934">
    <property type="term" value="F:inositol monophosphate 1-phosphatase activity"/>
    <property type="evidence" value="ECO:0007669"/>
    <property type="project" value="InterPro"/>
</dbReference>
<protein>
    <recommendedName>
        <fullName evidence="8">Inositol-1-monophosphatase</fullName>
        <ecNumber evidence="8">3.1.3.25</ecNumber>
    </recommendedName>
</protein>